<evidence type="ECO:0000259" key="2">
    <source>
        <dbReference type="PROSITE" id="PS50110"/>
    </source>
</evidence>
<dbReference type="PANTHER" id="PTHR44520:SF2">
    <property type="entry name" value="RESPONSE REGULATOR RCP1"/>
    <property type="match status" value="1"/>
</dbReference>
<dbReference type="InterPro" id="IPR052893">
    <property type="entry name" value="TCS_response_regulator"/>
</dbReference>
<gene>
    <name evidence="3" type="ORF">J2Z56_001777</name>
    <name evidence="4" type="ORF">J2Z57_001900</name>
</gene>
<dbReference type="SMART" id="SM00448">
    <property type="entry name" value="REC"/>
    <property type="match status" value="1"/>
</dbReference>
<comment type="caution">
    <text evidence="3">The sequence shown here is derived from an EMBL/GenBank/DDBJ whole genome shotgun (WGS) entry which is preliminary data.</text>
</comment>
<dbReference type="EMBL" id="JAGGJQ010000004">
    <property type="protein sequence ID" value="MBP1839853.1"/>
    <property type="molecule type" value="Genomic_DNA"/>
</dbReference>
<dbReference type="Gene3D" id="3.40.50.2300">
    <property type="match status" value="1"/>
</dbReference>
<dbReference type="CDD" id="cd17557">
    <property type="entry name" value="REC_Rcp-like"/>
    <property type="match status" value="1"/>
</dbReference>
<dbReference type="Proteomes" id="UP001138672">
    <property type="component" value="Unassembled WGS sequence"/>
</dbReference>
<feature type="modified residue" description="4-aspartylphosphate" evidence="1">
    <location>
        <position position="61"/>
    </location>
</feature>
<evidence type="ECO:0000256" key="1">
    <source>
        <dbReference type="PROSITE-ProRule" id="PRU00169"/>
    </source>
</evidence>
<proteinExistence type="predicted"/>
<keyword evidence="1" id="KW-0597">Phosphoprotein</keyword>
<dbReference type="InterPro" id="IPR001789">
    <property type="entry name" value="Sig_transdc_resp-reg_receiver"/>
</dbReference>
<reference evidence="3" key="1">
    <citation type="submission" date="2021-03" db="EMBL/GenBank/DDBJ databases">
        <title>Genomic Encyclopedia of Type Strains, Phase IV (KMG-IV): sequencing the most valuable type-strain genomes for metagenomic binning, comparative biology and taxonomic classification.</title>
        <authorList>
            <person name="Goeker M."/>
        </authorList>
    </citation>
    <scope>NUCLEOTIDE SEQUENCE</scope>
    <source>
        <strain evidence="3">DSM 15523</strain>
        <strain evidence="4 6">DSM 16476</strain>
    </source>
</reference>
<sequence length="148" mass="17273">MSDHLCNIILVDDDEDDRMLFSEALDELVVKANVLLFKNGQELIDYLFQTDIIFPDLIFLDVNMPIKNGMECLRDIRNHPKLKDIRIAMYSTSKADKDINESFSNGASIYVNKPNSYTVLKKTLEKIIQFNWQSHIEHLSKDTFLFRI</sequence>
<evidence type="ECO:0000313" key="5">
    <source>
        <dbReference type="Proteomes" id="UP001138672"/>
    </source>
</evidence>
<accession>A0A9X1C9B0</accession>
<dbReference type="EMBL" id="JAUSUU010000005">
    <property type="protein sequence ID" value="MDQ0335452.1"/>
    <property type="molecule type" value="Genomic_DNA"/>
</dbReference>
<dbReference type="OrthoDB" id="7631574at2"/>
<evidence type="ECO:0000313" key="6">
    <source>
        <dbReference type="Proteomes" id="UP001231587"/>
    </source>
</evidence>
<keyword evidence="6" id="KW-1185">Reference proteome</keyword>
<dbReference type="RefSeq" id="WP_057783714.1">
    <property type="nucleotide sequence ID" value="NZ_JAGGJQ010000004.1"/>
</dbReference>
<dbReference type="Pfam" id="PF00072">
    <property type="entry name" value="Response_reg"/>
    <property type="match status" value="1"/>
</dbReference>
<dbReference type="PROSITE" id="PS50110">
    <property type="entry name" value="RESPONSE_REGULATORY"/>
    <property type="match status" value="1"/>
</dbReference>
<protein>
    <submittedName>
        <fullName evidence="3">CheY-like chemotaxis protein</fullName>
    </submittedName>
</protein>
<feature type="domain" description="Response regulatory" evidence="2">
    <location>
        <begin position="7"/>
        <end position="128"/>
    </location>
</feature>
<evidence type="ECO:0000313" key="4">
    <source>
        <dbReference type="EMBL" id="MDQ0335452.1"/>
    </source>
</evidence>
<dbReference type="InterPro" id="IPR011006">
    <property type="entry name" value="CheY-like_superfamily"/>
</dbReference>
<dbReference type="GO" id="GO:0000160">
    <property type="term" value="P:phosphorelay signal transduction system"/>
    <property type="evidence" value="ECO:0007669"/>
    <property type="project" value="InterPro"/>
</dbReference>
<name>A0A9X1C9B0_9FLAO</name>
<evidence type="ECO:0000313" key="3">
    <source>
        <dbReference type="EMBL" id="MBP1839853.1"/>
    </source>
</evidence>
<dbReference type="SUPFAM" id="SSF52172">
    <property type="entry name" value="CheY-like"/>
    <property type="match status" value="1"/>
</dbReference>
<dbReference type="Proteomes" id="UP001231587">
    <property type="component" value="Unassembled WGS sequence"/>
</dbReference>
<organism evidence="3 5">
    <name type="scientific">Formosa algae</name>
    <dbReference type="NCBI Taxonomy" id="225843"/>
    <lineage>
        <taxon>Bacteria</taxon>
        <taxon>Pseudomonadati</taxon>
        <taxon>Bacteroidota</taxon>
        <taxon>Flavobacteriia</taxon>
        <taxon>Flavobacteriales</taxon>
        <taxon>Flavobacteriaceae</taxon>
        <taxon>Formosa</taxon>
    </lineage>
</organism>
<dbReference type="PANTHER" id="PTHR44520">
    <property type="entry name" value="RESPONSE REGULATOR RCP1-RELATED"/>
    <property type="match status" value="1"/>
</dbReference>
<dbReference type="AlphaFoldDB" id="A0A9X1C9B0"/>